<dbReference type="Pfam" id="PF21137">
    <property type="entry name" value="ANM3_C2H2_Zf"/>
    <property type="match status" value="1"/>
</dbReference>
<feature type="domain" description="Protein arginine N-methyltransferase" evidence="19">
    <location>
        <begin position="345"/>
        <end position="531"/>
    </location>
</feature>
<accession>A0A151GBU6</accession>
<evidence type="ECO:0000256" key="1">
    <source>
        <dbReference type="ARBA" id="ARBA00004123"/>
    </source>
</evidence>
<comment type="catalytic activity">
    <reaction evidence="14">
        <text>L-arginyl-[protein] + S-adenosyl-L-methionine = N(omega)-methyl-L-arginyl-[protein] + S-adenosyl-L-homocysteine + H(+)</text>
        <dbReference type="Rhea" id="RHEA:48100"/>
        <dbReference type="Rhea" id="RHEA-COMP:10532"/>
        <dbReference type="Rhea" id="RHEA-COMP:11990"/>
        <dbReference type="ChEBI" id="CHEBI:15378"/>
        <dbReference type="ChEBI" id="CHEBI:29965"/>
        <dbReference type="ChEBI" id="CHEBI:57856"/>
        <dbReference type="ChEBI" id="CHEBI:59789"/>
        <dbReference type="ChEBI" id="CHEBI:65280"/>
    </reaction>
    <physiologicalReaction direction="left-to-right" evidence="14">
        <dbReference type="Rhea" id="RHEA:48101"/>
    </physiologicalReaction>
</comment>
<evidence type="ECO:0000256" key="7">
    <source>
        <dbReference type="ARBA" id="ARBA00022679"/>
    </source>
</evidence>
<keyword evidence="10" id="KW-0863">Zinc-finger</keyword>
<dbReference type="EMBL" id="LAYC01000003">
    <property type="protein sequence ID" value="KYK54521.1"/>
    <property type="molecule type" value="Genomic_DNA"/>
</dbReference>
<dbReference type="InterPro" id="IPR049482">
    <property type="entry name" value="ANM3-like_C2H2_Zf"/>
</dbReference>
<dbReference type="InterPro" id="IPR029063">
    <property type="entry name" value="SAM-dependent_MTases_sf"/>
</dbReference>
<comment type="catalytic activity">
    <reaction evidence="13">
        <text>L-arginyl-[protein] + 2 S-adenosyl-L-methionine = N(omega),N(omega)-dimethyl-L-arginyl-[protein] + 2 S-adenosyl-L-homocysteine + 2 H(+)</text>
        <dbReference type="Rhea" id="RHEA:48096"/>
        <dbReference type="Rhea" id="RHEA-COMP:10532"/>
        <dbReference type="Rhea" id="RHEA-COMP:11991"/>
        <dbReference type="ChEBI" id="CHEBI:15378"/>
        <dbReference type="ChEBI" id="CHEBI:29965"/>
        <dbReference type="ChEBI" id="CHEBI:57856"/>
        <dbReference type="ChEBI" id="CHEBI:59789"/>
        <dbReference type="ChEBI" id="CHEBI:61897"/>
        <dbReference type="EC" id="2.1.1.319"/>
    </reaction>
    <physiologicalReaction direction="left-to-right" evidence="13">
        <dbReference type="Rhea" id="RHEA:48097"/>
    </physiologicalReaction>
</comment>
<evidence type="ECO:0000256" key="3">
    <source>
        <dbReference type="ARBA" id="ARBA00011925"/>
    </source>
</evidence>
<evidence type="ECO:0000313" key="21">
    <source>
        <dbReference type="Proteomes" id="UP000076580"/>
    </source>
</evidence>
<dbReference type="AlphaFoldDB" id="A0A151GBU6"/>
<dbReference type="PANTHER" id="PTHR11006">
    <property type="entry name" value="PROTEIN ARGININE N-METHYLTRANSFERASE"/>
    <property type="match status" value="1"/>
</dbReference>
<evidence type="ECO:0000256" key="15">
    <source>
        <dbReference type="PROSITE-ProRule" id="PRU01015"/>
    </source>
</evidence>
<evidence type="ECO:0000256" key="11">
    <source>
        <dbReference type="ARBA" id="ARBA00022833"/>
    </source>
</evidence>
<evidence type="ECO:0000256" key="8">
    <source>
        <dbReference type="ARBA" id="ARBA00022691"/>
    </source>
</evidence>
<evidence type="ECO:0000256" key="4">
    <source>
        <dbReference type="ARBA" id="ARBA00022490"/>
    </source>
</evidence>
<keyword evidence="5" id="KW-0597">Phosphoprotein</keyword>
<dbReference type="InterPro" id="IPR025799">
    <property type="entry name" value="Arg_MeTrfase"/>
</dbReference>
<dbReference type="FunFam" id="3.40.50.150:FF:000034">
    <property type="entry name" value="Protein arginine N-methyltransferase 3"/>
    <property type="match status" value="1"/>
</dbReference>
<dbReference type="GeneID" id="63719122"/>
<gene>
    <name evidence="20" type="ORF">DCS_06479</name>
</gene>
<dbReference type="GO" id="GO:0005829">
    <property type="term" value="C:cytosol"/>
    <property type="evidence" value="ECO:0007669"/>
    <property type="project" value="UniProtKB-SubCell"/>
</dbReference>
<evidence type="ECO:0000259" key="17">
    <source>
        <dbReference type="Pfam" id="PF13649"/>
    </source>
</evidence>
<evidence type="ECO:0000313" key="20">
    <source>
        <dbReference type="EMBL" id="KYK54521.1"/>
    </source>
</evidence>
<keyword evidence="21" id="KW-1185">Reference proteome</keyword>
<organism evidence="20 21">
    <name type="scientific">Drechmeria coniospora</name>
    <name type="common">Nematophagous fungus</name>
    <name type="synonym">Meria coniospora</name>
    <dbReference type="NCBI Taxonomy" id="98403"/>
    <lineage>
        <taxon>Eukaryota</taxon>
        <taxon>Fungi</taxon>
        <taxon>Dikarya</taxon>
        <taxon>Ascomycota</taxon>
        <taxon>Pezizomycotina</taxon>
        <taxon>Sordariomycetes</taxon>
        <taxon>Hypocreomycetidae</taxon>
        <taxon>Hypocreales</taxon>
        <taxon>Ophiocordycipitaceae</taxon>
        <taxon>Drechmeria</taxon>
    </lineage>
</organism>
<reference evidence="20 21" key="1">
    <citation type="journal article" date="2016" name="Sci. Rep.">
        <title>Insights into Adaptations to a Near-Obligate Nematode Endoparasitic Lifestyle from the Finished Genome of Drechmeria coniospora.</title>
        <authorList>
            <person name="Zhang L."/>
            <person name="Zhou Z."/>
            <person name="Guo Q."/>
            <person name="Fokkens L."/>
            <person name="Miskei M."/>
            <person name="Pocsi I."/>
            <person name="Zhang W."/>
            <person name="Chen M."/>
            <person name="Wang L."/>
            <person name="Sun Y."/>
            <person name="Donzelli B.G."/>
            <person name="Gibson D.M."/>
            <person name="Nelson D.R."/>
            <person name="Luo J.G."/>
            <person name="Rep M."/>
            <person name="Liu H."/>
            <person name="Yang S."/>
            <person name="Wang J."/>
            <person name="Krasnoff S.B."/>
            <person name="Xu Y."/>
            <person name="Molnar I."/>
            <person name="Lin M."/>
        </authorList>
    </citation>
    <scope>NUCLEOTIDE SEQUENCE [LARGE SCALE GENOMIC DNA]</scope>
    <source>
        <strain evidence="20 21">ARSEF 6962</strain>
    </source>
</reference>
<feature type="domain" description="Methyltransferase" evidence="17">
    <location>
        <begin position="242"/>
        <end position="339"/>
    </location>
</feature>
<dbReference type="GO" id="GO:0042054">
    <property type="term" value="F:histone methyltransferase activity"/>
    <property type="evidence" value="ECO:0007669"/>
    <property type="project" value="TreeGrafter"/>
</dbReference>
<sequence>MATRDLTSSPIAGNGPSSDTSDDSDWADIEADEEAISFVSLFDSTTFQLLDTMLDHCEQHHNFNLRANVARLQLDFMGAVKLVNFIRHRVRSQKPLPAAISHHDIDDDTYLVPVLENDSVLFSLEDVLGSARDSDGDHSDETTNALQDRNAQLEAELELIRRNFMHYRLDVERTLDRRWGDEHQHEPKFSSPDIEIKDQSDYYFESYASNEIHETMLKDQVRTDAYRDFIYENKHLFKDKVVLDIGCGTGILSMFCATAGAAQVIAVDKSEIIIKARENIFNNGLSAIVTCLSGAIEDVKLPVDKVDIIVSEWMGYCLLYEAMLPSVLYARDKYLKPGGLLVPSSATLWIAPVDNQNYCAEHVSYWRDVYGFDMKAMQEGIFDDVRIEAMPAEFICGSPFPFKTFDLRKTRTEDLVFTADWQSDLTRNIESIDGFLIWFDNFFATSGDEQPPAPQMTTSAWVKKKPGNVAFTTGPYGTETHWKQGFLLIDPKSTQTNVSTSSQLSGQVTFAVLEENARALTIDAQWSVADQKRASQSWKLR</sequence>
<evidence type="ECO:0000256" key="14">
    <source>
        <dbReference type="ARBA" id="ARBA00049303"/>
    </source>
</evidence>
<dbReference type="GO" id="GO:0035242">
    <property type="term" value="F:protein-arginine omega-N asymmetric methyltransferase activity"/>
    <property type="evidence" value="ECO:0007669"/>
    <property type="project" value="UniProtKB-EC"/>
</dbReference>
<keyword evidence="8 15" id="KW-0949">S-adenosyl-L-methionine</keyword>
<feature type="domain" description="Protein arginine N-methyltransferase 3-like C2H2 zinc finger" evidence="18">
    <location>
        <begin position="69"/>
        <end position="113"/>
    </location>
</feature>
<evidence type="ECO:0000256" key="12">
    <source>
        <dbReference type="ARBA" id="ARBA00023242"/>
    </source>
</evidence>
<evidence type="ECO:0000259" key="18">
    <source>
        <dbReference type="Pfam" id="PF21137"/>
    </source>
</evidence>
<dbReference type="SUPFAM" id="SSF57667">
    <property type="entry name" value="beta-beta-alpha zinc fingers"/>
    <property type="match status" value="1"/>
</dbReference>
<dbReference type="Pfam" id="PF22528">
    <property type="entry name" value="PRMT_C"/>
    <property type="match status" value="1"/>
</dbReference>
<evidence type="ECO:0000256" key="5">
    <source>
        <dbReference type="ARBA" id="ARBA00022553"/>
    </source>
</evidence>
<dbReference type="STRING" id="98403.A0A151GBU6"/>
<keyword evidence="7 15" id="KW-0808">Transferase</keyword>
<feature type="compositionally biased region" description="Polar residues" evidence="16">
    <location>
        <begin position="1"/>
        <end position="11"/>
    </location>
</feature>
<evidence type="ECO:0000256" key="2">
    <source>
        <dbReference type="ARBA" id="ARBA00004514"/>
    </source>
</evidence>
<dbReference type="Proteomes" id="UP000076580">
    <property type="component" value="Chromosome 03"/>
</dbReference>
<dbReference type="Gene3D" id="2.70.160.11">
    <property type="entry name" value="Hnrnp arginine n-methyltransferase1"/>
    <property type="match status" value="1"/>
</dbReference>
<dbReference type="FunFam" id="2.70.160.11:FF:000016">
    <property type="entry name" value="Protein arginine methyltransferase RmtB"/>
    <property type="match status" value="1"/>
</dbReference>
<feature type="region of interest" description="Disordered" evidence="16">
    <location>
        <begin position="1"/>
        <end position="25"/>
    </location>
</feature>
<keyword evidence="6 15" id="KW-0489">Methyltransferase</keyword>
<dbReference type="GO" id="GO:0032259">
    <property type="term" value="P:methylation"/>
    <property type="evidence" value="ECO:0007669"/>
    <property type="project" value="UniProtKB-KW"/>
</dbReference>
<dbReference type="InterPro" id="IPR036236">
    <property type="entry name" value="Znf_C2H2_sf"/>
</dbReference>
<evidence type="ECO:0000256" key="9">
    <source>
        <dbReference type="ARBA" id="ARBA00022723"/>
    </source>
</evidence>
<keyword evidence="4" id="KW-0963">Cytoplasm</keyword>
<comment type="subcellular location">
    <subcellularLocation>
        <location evidence="2">Cytoplasm</location>
        <location evidence="2">Cytosol</location>
    </subcellularLocation>
    <subcellularLocation>
        <location evidence="1">Nucleus</location>
    </subcellularLocation>
</comment>
<dbReference type="CDD" id="cd02440">
    <property type="entry name" value="AdoMet_MTases"/>
    <property type="match status" value="1"/>
</dbReference>
<dbReference type="PANTHER" id="PTHR11006:SF116">
    <property type="entry name" value="PROTEIN METHYLTRANSFERASE"/>
    <property type="match status" value="1"/>
</dbReference>
<dbReference type="SUPFAM" id="SSF53335">
    <property type="entry name" value="S-adenosyl-L-methionine-dependent methyltransferases"/>
    <property type="match status" value="1"/>
</dbReference>
<evidence type="ECO:0000256" key="6">
    <source>
        <dbReference type="ARBA" id="ARBA00022603"/>
    </source>
</evidence>
<evidence type="ECO:0000256" key="13">
    <source>
        <dbReference type="ARBA" id="ARBA00047384"/>
    </source>
</evidence>
<dbReference type="Gene3D" id="3.40.50.150">
    <property type="entry name" value="Vaccinia Virus protein VP39"/>
    <property type="match status" value="1"/>
</dbReference>
<dbReference type="InParanoid" id="A0A151GBU6"/>
<proteinExistence type="predicted"/>
<dbReference type="InterPro" id="IPR041698">
    <property type="entry name" value="Methyltransf_25"/>
</dbReference>
<dbReference type="RefSeq" id="XP_040653873.1">
    <property type="nucleotide sequence ID" value="XM_040803769.1"/>
</dbReference>
<dbReference type="PROSITE" id="PS51678">
    <property type="entry name" value="SAM_MT_PRMT"/>
    <property type="match status" value="1"/>
</dbReference>
<dbReference type="GO" id="GO:0005634">
    <property type="term" value="C:nucleus"/>
    <property type="evidence" value="ECO:0007669"/>
    <property type="project" value="UniProtKB-SubCell"/>
</dbReference>
<dbReference type="EC" id="2.1.1.319" evidence="3"/>
<evidence type="ECO:0000259" key="19">
    <source>
        <dbReference type="Pfam" id="PF22528"/>
    </source>
</evidence>
<keyword evidence="12" id="KW-0539">Nucleus</keyword>
<dbReference type="InterPro" id="IPR055135">
    <property type="entry name" value="PRMT_dom"/>
</dbReference>
<keyword evidence="11" id="KW-0862">Zinc</keyword>
<evidence type="ECO:0000256" key="10">
    <source>
        <dbReference type="ARBA" id="ARBA00022771"/>
    </source>
</evidence>
<name>A0A151GBU6_DRECN</name>
<keyword evidence="9" id="KW-0479">Metal-binding</keyword>
<dbReference type="GO" id="GO:0008270">
    <property type="term" value="F:zinc ion binding"/>
    <property type="evidence" value="ECO:0007669"/>
    <property type="project" value="UniProtKB-KW"/>
</dbReference>
<comment type="caution">
    <text evidence="20">The sequence shown here is derived from an EMBL/GenBank/DDBJ whole genome shotgun (WGS) entry which is preliminary data.</text>
</comment>
<evidence type="ECO:0000256" key="16">
    <source>
        <dbReference type="SAM" id="MobiDB-lite"/>
    </source>
</evidence>
<dbReference type="Pfam" id="PF13649">
    <property type="entry name" value="Methyltransf_25"/>
    <property type="match status" value="1"/>
</dbReference>
<protein>
    <recommendedName>
        <fullName evidence="3">type I protein arginine methyltransferase</fullName>
        <ecNumber evidence="3">2.1.1.319</ecNumber>
    </recommendedName>
</protein>